<gene>
    <name evidence="1" type="ORF">BDDG_12411</name>
</gene>
<evidence type="ECO:0000313" key="1">
    <source>
        <dbReference type="EMBL" id="KMW67886.1"/>
    </source>
</evidence>
<feature type="non-terminal residue" evidence="1">
    <location>
        <position position="1"/>
    </location>
</feature>
<protein>
    <submittedName>
        <fullName evidence="1">Uncharacterized protein</fullName>
    </submittedName>
</protein>
<accession>A0A0J9EPB6</accession>
<dbReference type="AlphaFoldDB" id="A0A0J9EPB6"/>
<name>A0A0J9EPB6_AJEDA</name>
<dbReference type="EMBL" id="GG749438">
    <property type="protein sequence ID" value="KMW67886.1"/>
    <property type="molecule type" value="Genomic_DNA"/>
</dbReference>
<feature type="non-terminal residue" evidence="1">
    <location>
        <position position="53"/>
    </location>
</feature>
<proteinExistence type="predicted"/>
<organism evidence="1">
    <name type="scientific">Ajellomyces dermatitidis (strain ATCC 18188 / CBS 674.68)</name>
    <name type="common">Blastomyces dermatitidis</name>
    <dbReference type="NCBI Taxonomy" id="653446"/>
    <lineage>
        <taxon>Eukaryota</taxon>
        <taxon>Fungi</taxon>
        <taxon>Dikarya</taxon>
        <taxon>Ascomycota</taxon>
        <taxon>Pezizomycotina</taxon>
        <taxon>Eurotiomycetes</taxon>
        <taxon>Eurotiomycetidae</taxon>
        <taxon>Onygenales</taxon>
        <taxon>Ajellomycetaceae</taxon>
        <taxon>Blastomyces</taxon>
    </lineage>
</organism>
<reference evidence="1" key="1">
    <citation type="submission" date="2010-03" db="EMBL/GenBank/DDBJ databases">
        <title>Annotation of Blastomyces dermatitidis strain ATCC 18188.</title>
        <authorList>
            <consortium name="The Broad Institute Genome Sequencing Platform"/>
            <consortium name="Broad Institute Genome Sequencing Center for Infectious Disease."/>
            <person name="Cuomo C."/>
            <person name="Klein B."/>
            <person name="Sullivan T."/>
            <person name="Heitman J."/>
            <person name="Young S."/>
            <person name="Zeng Q."/>
            <person name="Gargeya S."/>
            <person name="Alvarado L."/>
            <person name="Berlin A.M."/>
            <person name="Chapman S.B."/>
            <person name="Chen Z."/>
            <person name="Freedman E."/>
            <person name="Gellesch M."/>
            <person name="Goldberg J."/>
            <person name="Griggs A."/>
            <person name="Gujja S."/>
            <person name="Heilman E."/>
            <person name="Heiman D."/>
            <person name="Howarth C."/>
            <person name="Mehta T."/>
            <person name="Neiman D."/>
            <person name="Pearson M."/>
            <person name="Roberts A."/>
            <person name="Saif S."/>
            <person name="Shea T."/>
            <person name="Shenoy N."/>
            <person name="Sisk P."/>
            <person name="Stolte C."/>
            <person name="Sykes S."/>
            <person name="White J."/>
            <person name="Yandava C."/>
            <person name="Haas B."/>
            <person name="Nusbaum C."/>
            <person name="Birren B."/>
        </authorList>
    </citation>
    <scope>NUCLEOTIDE SEQUENCE</scope>
    <source>
        <strain evidence="1">ATCC 18188</strain>
    </source>
</reference>
<dbReference type="Proteomes" id="UP000007802">
    <property type="component" value="Unassembled WGS sequence"/>
</dbReference>
<sequence length="53" mass="6076">LLINHTELINLTSQIYLNNHFSEKKINKISSKNIITDLIKISVLTTELIITIL</sequence>